<protein>
    <submittedName>
        <fullName evidence="1">Uncharacterized protein</fullName>
    </submittedName>
</protein>
<sequence length="110" mass="13063">MRSFCYPLLLRFAFFIVNMYLLPRLYLLSLLHHCSLPEFALRFSFFVFLNVFRFVVFLFGFWSNRCPHDRRLTGAFFSIDRSNIATMSTFIKLINPCCTNMHTICTSYAC</sequence>
<evidence type="ECO:0000313" key="2">
    <source>
        <dbReference type="Proteomes" id="UP000308600"/>
    </source>
</evidence>
<name>A0ACD3AQR2_9AGAR</name>
<gene>
    <name evidence="1" type="ORF">BDN72DRAFT_684787</name>
</gene>
<organism evidence="1 2">
    <name type="scientific">Pluteus cervinus</name>
    <dbReference type="NCBI Taxonomy" id="181527"/>
    <lineage>
        <taxon>Eukaryota</taxon>
        <taxon>Fungi</taxon>
        <taxon>Dikarya</taxon>
        <taxon>Basidiomycota</taxon>
        <taxon>Agaricomycotina</taxon>
        <taxon>Agaricomycetes</taxon>
        <taxon>Agaricomycetidae</taxon>
        <taxon>Agaricales</taxon>
        <taxon>Pluteineae</taxon>
        <taxon>Pluteaceae</taxon>
        <taxon>Pluteus</taxon>
    </lineage>
</organism>
<keyword evidence="2" id="KW-1185">Reference proteome</keyword>
<evidence type="ECO:0000313" key="1">
    <source>
        <dbReference type="EMBL" id="TFK68288.1"/>
    </source>
</evidence>
<accession>A0ACD3AQR2</accession>
<dbReference type="EMBL" id="ML208355">
    <property type="protein sequence ID" value="TFK68288.1"/>
    <property type="molecule type" value="Genomic_DNA"/>
</dbReference>
<dbReference type="Proteomes" id="UP000308600">
    <property type="component" value="Unassembled WGS sequence"/>
</dbReference>
<reference evidence="1 2" key="1">
    <citation type="journal article" date="2019" name="Nat. Ecol. Evol.">
        <title>Megaphylogeny resolves global patterns of mushroom evolution.</title>
        <authorList>
            <person name="Varga T."/>
            <person name="Krizsan K."/>
            <person name="Foldi C."/>
            <person name="Dima B."/>
            <person name="Sanchez-Garcia M."/>
            <person name="Sanchez-Ramirez S."/>
            <person name="Szollosi G.J."/>
            <person name="Szarkandi J.G."/>
            <person name="Papp V."/>
            <person name="Albert L."/>
            <person name="Andreopoulos W."/>
            <person name="Angelini C."/>
            <person name="Antonin V."/>
            <person name="Barry K.W."/>
            <person name="Bougher N.L."/>
            <person name="Buchanan P."/>
            <person name="Buyck B."/>
            <person name="Bense V."/>
            <person name="Catcheside P."/>
            <person name="Chovatia M."/>
            <person name="Cooper J."/>
            <person name="Damon W."/>
            <person name="Desjardin D."/>
            <person name="Finy P."/>
            <person name="Geml J."/>
            <person name="Haridas S."/>
            <person name="Hughes K."/>
            <person name="Justo A."/>
            <person name="Karasinski D."/>
            <person name="Kautmanova I."/>
            <person name="Kiss B."/>
            <person name="Kocsube S."/>
            <person name="Kotiranta H."/>
            <person name="LaButti K.M."/>
            <person name="Lechner B.E."/>
            <person name="Liimatainen K."/>
            <person name="Lipzen A."/>
            <person name="Lukacs Z."/>
            <person name="Mihaltcheva S."/>
            <person name="Morgado L.N."/>
            <person name="Niskanen T."/>
            <person name="Noordeloos M.E."/>
            <person name="Ohm R.A."/>
            <person name="Ortiz-Santana B."/>
            <person name="Ovrebo C."/>
            <person name="Racz N."/>
            <person name="Riley R."/>
            <person name="Savchenko A."/>
            <person name="Shiryaev A."/>
            <person name="Soop K."/>
            <person name="Spirin V."/>
            <person name="Szebenyi C."/>
            <person name="Tomsovsky M."/>
            <person name="Tulloss R.E."/>
            <person name="Uehling J."/>
            <person name="Grigoriev I.V."/>
            <person name="Vagvolgyi C."/>
            <person name="Papp T."/>
            <person name="Martin F.M."/>
            <person name="Miettinen O."/>
            <person name="Hibbett D.S."/>
            <person name="Nagy L.G."/>
        </authorList>
    </citation>
    <scope>NUCLEOTIDE SEQUENCE [LARGE SCALE GENOMIC DNA]</scope>
    <source>
        <strain evidence="1 2">NL-1719</strain>
    </source>
</reference>
<proteinExistence type="predicted"/>